<dbReference type="EMBL" id="CABFWN010000006">
    <property type="protein sequence ID" value="VUG20114.1"/>
    <property type="molecule type" value="Genomic_DNA"/>
</dbReference>
<dbReference type="InterPro" id="IPR036514">
    <property type="entry name" value="SGNH_hydro_sf"/>
</dbReference>
<dbReference type="AlphaFoldDB" id="A0A7D9D0B5"/>
<dbReference type="Gene3D" id="3.40.50.1110">
    <property type="entry name" value="SGNH hydrolase"/>
    <property type="match status" value="1"/>
</dbReference>
<evidence type="ECO:0000313" key="2">
    <source>
        <dbReference type="Proteomes" id="UP000478008"/>
    </source>
</evidence>
<reference evidence="1 2" key="1">
    <citation type="submission" date="2019-07" db="EMBL/GenBank/DDBJ databases">
        <authorList>
            <person name="Friedrich A."/>
            <person name="Schacherer J."/>
        </authorList>
    </citation>
    <scope>NUCLEOTIDE SEQUENCE [LARGE SCALE GENOMIC DNA]</scope>
</reference>
<organism evidence="1 2">
    <name type="scientific">Dekkera bruxellensis</name>
    <name type="common">Brettanomyces custersii</name>
    <dbReference type="NCBI Taxonomy" id="5007"/>
    <lineage>
        <taxon>Eukaryota</taxon>
        <taxon>Fungi</taxon>
        <taxon>Dikarya</taxon>
        <taxon>Ascomycota</taxon>
        <taxon>Saccharomycotina</taxon>
        <taxon>Pichiomycetes</taxon>
        <taxon>Pichiales</taxon>
        <taxon>Pichiaceae</taxon>
        <taxon>Brettanomyces</taxon>
    </lineage>
</organism>
<dbReference type="PANTHER" id="PTHR14209:SF19">
    <property type="entry name" value="ISOAMYL ACETATE-HYDROLYZING ESTERASE 1 HOMOLOG"/>
    <property type="match status" value="1"/>
</dbReference>
<dbReference type="PANTHER" id="PTHR14209">
    <property type="entry name" value="ISOAMYL ACETATE-HYDROLYZING ESTERASE 1"/>
    <property type="match status" value="1"/>
</dbReference>
<dbReference type="GO" id="GO:0016788">
    <property type="term" value="F:hydrolase activity, acting on ester bonds"/>
    <property type="evidence" value="ECO:0007669"/>
    <property type="project" value="InterPro"/>
</dbReference>
<accession>A0A7D9D0B5</accession>
<sequence>MSSPFQYNKFLMFGDSITEYSFNQLPETHEHDPQFTLGAAFADAYVRRMQVVRHGFAGYCTRDALKLIGPVLKYEHDTKPEAEQVKIGYIYFGTNDSRVMGEGGNYQHVDIPQYLENMKKLVAEYQKRNIHVLLVTPALHDQKLWSKHCPEDVPTGNYRSSEVQKQYADALYKFATEELKVPCFHFYNAMKKYMDDHPRVTIGDMLVDGIHMSGISYKIVFDGLMELIKENYPEYYPPNMKIRFPDWPEITYDTDFNKG</sequence>
<keyword evidence="2" id="KW-1185">Reference proteome</keyword>
<dbReference type="Pfam" id="PF00657">
    <property type="entry name" value="Lipase_GDSL"/>
    <property type="match status" value="1"/>
</dbReference>
<dbReference type="CDD" id="cd01838">
    <property type="entry name" value="Isoamyl_acetate_hydrolase_like"/>
    <property type="match status" value="1"/>
</dbReference>
<dbReference type="Proteomes" id="UP000478008">
    <property type="component" value="Unassembled WGS sequence"/>
</dbReference>
<dbReference type="InterPro" id="IPR001087">
    <property type="entry name" value="GDSL"/>
</dbReference>
<protein>
    <submittedName>
        <fullName evidence="1">DEBR0S6_08262g1_1</fullName>
    </submittedName>
</protein>
<gene>
    <name evidence="1" type="primary">IAH1</name>
    <name evidence="1" type="ORF">DEBR0S6_08262G</name>
</gene>
<dbReference type="InterPro" id="IPR045136">
    <property type="entry name" value="Iah1-like"/>
</dbReference>
<proteinExistence type="predicted"/>
<dbReference type="SUPFAM" id="SSF52266">
    <property type="entry name" value="SGNH hydrolase"/>
    <property type="match status" value="1"/>
</dbReference>
<evidence type="ECO:0000313" key="1">
    <source>
        <dbReference type="EMBL" id="VUG20114.1"/>
    </source>
</evidence>
<name>A0A7D9D0B5_DEKBR</name>